<dbReference type="STRING" id="34506.A0A090KZZ8"/>
<evidence type="ECO:0000256" key="3">
    <source>
        <dbReference type="ARBA" id="ARBA00012646"/>
    </source>
</evidence>
<gene>
    <name evidence="9 11 12" type="ORF">SRAE_1000126700</name>
</gene>
<sequence length="381" mass="43850">MIKLFILLFIYLSPFTNGQDTLVGVQALWRHGDRPPEVIFDYDPHKNDWPVPLGELSPRGMRQHYDLGKRLFERYAIQHKFINPNYTVSEIHVRSTSVNRALASAYSNLAGMFSKSSNTYPNDGGDWPKNWTPIPVHTEKQSTDYLLNSNYECPRLQQLSTERLNTKQFLLFEESLSNLFKYLTLNSGVNVTGYKVLKKLYGTIHLEKTYYNYSQPSWLTSDIFYQMETVVNTSINYSYGCAGFGLPEDTELISLKQGHLVWKMIDNMKQMKDNKNIEKYIAYSAHDTTLMAFANVLGAKVSIMGKGLIDYAATFLLELWKTSSGEYYLELLYANNAYGEFKPVTYLINGCKNKVQCSIEDFEEGTKKYLLHHPENYCAAK</sequence>
<dbReference type="OMA" id="VPCHGSR"/>
<dbReference type="PANTHER" id="PTHR11567:SF211">
    <property type="entry name" value="PROSTATIC ACID PHOSPHATASE"/>
    <property type="match status" value="1"/>
</dbReference>
<dbReference type="AlphaFoldDB" id="A0A090KZZ8"/>
<dbReference type="Pfam" id="PF00328">
    <property type="entry name" value="His_Phos_2"/>
    <property type="match status" value="1"/>
</dbReference>
<dbReference type="InterPro" id="IPR033379">
    <property type="entry name" value="Acid_Pase_AS"/>
</dbReference>
<evidence type="ECO:0000256" key="7">
    <source>
        <dbReference type="ARBA" id="ARBA00023180"/>
    </source>
</evidence>
<dbReference type="WBParaSite" id="SRAE_1000126700.1">
    <property type="protein sequence ID" value="SRAE_1000126700.1"/>
    <property type="gene ID" value="WBGene00257871"/>
</dbReference>
<dbReference type="GO" id="GO:0003993">
    <property type="term" value="F:acid phosphatase activity"/>
    <property type="evidence" value="ECO:0007669"/>
    <property type="project" value="UniProtKB-EC"/>
</dbReference>
<dbReference type="Gene3D" id="3.40.50.1240">
    <property type="entry name" value="Phosphoglycerate mutase-like"/>
    <property type="match status" value="1"/>
</dbReference>
<feature type="signal peptide" evidence="8">
    <location>
        <begin position="1"/>
        <end position="18"/>
    </location>
</feature>
<dbReference type="SUPFAM" id="SSF53254">
    <property type="entry name" value="Phosphoglycerate mutase-like"/>
    <property type="match status" value="1"/>
</dbReference>
<dbReference type="PROSITE" id="PS00616">
    <property type="entry name" value="HIS_ACID_PHOSPHAT_1"/>
    <property type="match status" value="1"/>
</dbReference>
<keyword evidence="5" id="KW-0378">Hydrolase</keyword>
<evidence type="ECO:0000256" key="1">
    <source>
        <dbReference type="ARBA" id="ARBA00000032"/>
    </source>
</evidence>
<evidence type="ECO:0000313" key="11">
    <source>
        <dbReference type="WBParaSite" id="SRAE_1000126700.1"/>
    </source>
</evidence>
<dbReference type="CTD" id="36375366"/>
<dbReference type="WormBase" id="SRAE_1000126700">
    <property type="protein sequence ID" value="SRP01085"/>
    <property type="gene ID" value="WBGene00257871"/>
</dbReference>
<dbReference type="Proteomes" id="UP000035682">
    <property type="component" value="Unplaced"/>
</dbReference>
<dbReference type="PANTHER" id="PTHR11567">
    <property type="entry name" value="ACID PHOSPHATASE-RELATED"/>
    <property type="match status" value="1"/>
</dbReference>
<comment type="catalytic activity">
    <reaction evidence="1">
        <text>a phosphate monoester + H2O = an alcohol + phosphate</text>
        <dbReference type="Rhea" id="RHEA:15017"/>
        <dbReference type="ChEBI" id="CHEBI:15377"/>
        <dbReference type="ChEBI" id="CHEBI:30879"/>
        <dbReference type="ChEBI" id="CHEBI:43474"/>
        <dbReference type="ChEBI" id="CHEBI:67140"/>
        <dbReference type="EC" id="3.1.3.2"/>
    </reaction>
</comment>
<evidence type="ECO:0000313" key="9">
    <source>
        <dbReference type="EMBL" id="CEF63001.1"/>
    </source>
</evidence>
<name>A0A090KZZ8_STRRB</name>
<dbReference type="OrthoDB" id="258392at2759"/>
<evidence type="ECO:0000256" key="2">
    <source>
        <dbReference type="ARBA" id="ARBA00005375"/>
    </source>
</evidence>
<dbReference type="InterPro" id="IPR050645">
    <property type="entry name" value="Histidine_acid_phosphatase"/>
</dbReference>
<accession>A0A090KZZ8</accession>
<evidence type="ECO:0000256" key="6">
    <source>
        <dbReference type="ARBA" id="ARBA00023157"/>
    </source>
</evidence>
<dbReference type="CDD" id="cd07061">
    <property type="entry name" value="HP_HAP_like"/>
    <property type="match status" value="1"/>
</dbReference>
<evidence type="ECO:0000313" key="10">
    <source>
        <dbReference type="Proteomes" id="UP000035682"/>
    </source>
</evidence>
<keyword evidence="6" id="KW-1015">Disulfide bond</keyword>
<keyword evidence="7" id="KW-0325">Glycoprotein</keyword>
<organism evidence="9">
    <name type="scientific">Strongyloides ratti</name>
    <name type="common">Parasitic roundworm</name>
    <dbReference type="NCBI Taxonomy" id="34506"/>
    <lineage>
        <taxon>Eukaryota</taxon>
        <taxon>Metazoa</taxon>
        <taxon>Ecdysozoa</taxon>
        <taxon>Nematoda</taxon>
        <taxon>Chromadorea</taxon>
        <taxon>Rhabditida</taxon>
        <taxon>Tylenchina</taxon>
        <taxon>Panagrolaimomorpha</taxon>
        <taxon>Strongyloidoidea</taxon>
        <taxon>Strongyloididae</taxon>
        <taxon>Strongyloides</taxon>
    </lineage>
</organism>
<evidence type="ECO:0000256" key="4">
    <source>
        <dbReference type="ARBA" id="ARBA00022729"/>
    </source>
</evidence>
<dbReference type="GeneID" id="36375366"/>
<dbReference type="InterPro" id="IPR000560">
    <property type="entry name" value="His_Pase_clade-2"/>
</dbReference>
<reference evidence="11" key="2">
    <citation type="submission" date="2020-12" db="UniProtKB">
        <authorList>
            <consortium name="WormBaseParasite"/>
        </authorList>
    </citation>
    <scope>IDENTIFICATION</scope>
</reference>
<keyword evidence="10" id="KW-1185">Reference proteome</keyword>
<comment type="similarity">
    <text evidence="2">Belongs to the histidine acid phosphatase family.</text>
</comment>
<keyword evidence="4 8" id="KW-0732">Signal</keyword>
<dbReference type="InterPro" id="IPR029033">
    <property type="entry name" value="His_PPase_superfam"/>
</dbReference>
<protein>
    <recommendedName>
        <fullName evidence="3">acid phosphatase</fullName>
        <ecNumber evidence="3">3.1.3.2</ecNumber>
    </recommendedName>
</protein>
<evidence type="ECO:0000256" key="5">
    <source>
        <dbReference type="ARBA" id="ARBA00022801"/>
    </source>
</evidence>
<evidence type="ECO:0000313" key="12">
    <source>
        <dbReference type="WormBase" id="SRAE_1000126700"/>
    </source>
</evidence>
<reference evidence="9 10" key="1">
    <citation type="submission" date="2014-09" db="EMBL/GenBank/DDBJ databases">
        <authorList>
            <person name="Martin A.A."/>
        </authorList>
    </citation>
    <scope>NUCLEOTIDE SEQUENCE</scope>
    <source>
        <strain evidence="10">ED321</strain>
        <strain evidence="9">ED321 Heterogonic</strain>
    </source>
</reference>
<dbReference type="EMBL" id="LN609528">
    <property type="protein sequence ID" value="CEF63001.1"/>
    <property type="molecule type" value="Genomic_DNA"/>
</dbReference>
<proteinExistence type="inferred from homology"/>
<dbReference type="EC" id="3.1.3.2" evidence="3"/>
<feature type="chain" id="PRO_5015030285" description="acid phosphatase" evidence="8">
    <location>
        <begin position="19"/>
        <end position="381"/>
    </location>
</feature>
<evidence type="ECO:0000256" key="8">
    <source>
        <dbReference type="SAM" id="SignalP"/>
    </source>
</evidence>
<dbReference type="RefSeq" id="XP_024502203.1">
    <property type="nucleotide sequence ID" value="XM_024648201.1"/>
</dbReference>